<dbReference type="EMBL" id="VHSG01000036">
    <property type="protein sequence ID" value="TQV67230.1"/>
    <property type="molecule type" value="Genomic_DNA"/>
</dbReference>
<dbReference type="GO" id="GO:0003700">
    <property type="term" value="F:DNA-binding transcription factor activity"/>
    <property type="evidence" value="ECO:0007669"/>
    <property type="project" value="InterPro"/>
</dbReference>
<dbReference type="Pfam" id="PF12625">
    <property type="entry name" value="Arabinose_bd"/>
    <property type="match status" value="1"/>
</dbReference>
<dbReference type="SMART" id="SM00342">
    <property type="entry name" value="HTH_ARAC"/>
    <property type="match status" value="1"/>
</dbReference>
<dbReference type="InterPro" id="IPR032687">
    <property type="entry name" value="AraC-type_N"/>
</dbReference>
<evidence type="ECO:0000259" key="4">
    <source>
        <dbReference type="PROSITE" id="PS01124"/>
    </source>
</evidence>
<feature type="domain" description="HTH araC/xylS-type" evidence="4">
    <location>
        <begin position="233"/>
        <end position="334"/>
    </location>
</feature>
<gene>
    <name evidence="5" type="ORF">FKG94_25900</name>
</gene>
<keyword evidence="6" id="KW-1185">Reference proteome</keyword>
<dbReference type="SUPFAM" id="SSF46689">
    <property type="entry name" value="Homeodomain-like"/>
    <property type="match status" value="1"/>
</dbReference>
<keyword evidence="1" id="KW-0805">Transcription regulation</keyword>
<sequence>MSIERQCIPTYMFNLIVRVFDDKGLDSAGLVDGTHFKLSDLADLDTRMSYRDALRIIRNAYRISGDEGLGLAIAKQINIADWGLMGYAVASCGSLKESLIVGQRYNRTATRLTDNTVHSDGTLFGFQSTPLYEAGAEERFLVEEDLGGVIGMVHRYLDQKAAPREVHFTYPAPNYLHHYEEHFRCPLKFEQPRNQIVWHRVDIERPHPLRNPVATQLAIRQCEQLLADDVSRGDMVDKVRSHLAQTPGEYPPINAVAAAFNMSESSLRRALRAVGSSYQEILNDVRKKLAIEYLTTSSLTLENIAHLVGYSDLSNFRRAFRSWTGKPPLEYRARK</sequence>
<dbReference type="GO" id="GO:0005829">
    <property type="term" value="C:cytosol"/>
    <property type="evidence" value="ECO:0007669"/>
    <property type="project" value="TreeGrafter"/>
</dbReference>
<keyword evidence="3" id="KW-0804">Transcription</keyword>
<proteinExistence type="predicted"/>
<dbReference type="Pfam" id="PF12833">
    <property type="entry name" value="HTH_18"/>
    <property type="match status" value="1"/>
</dbReference>
<accession>A0A545SQG4</accession>
<evidence type="ECO:0000256" key="1">
    <source>
        <dbReference type="ARBA" id="ARBA00023015"/>
    </source>
</evidence>
<evidence type="ECO:0000256" key="2">
    <source>
        <dbReference type="ARBA" id="ARBA00023125"/>
    </source>
</evidence>
<dbReference type="InterPro" id="IPR018060">
    <property type="entry name" value="HTH_AraC"/>
</dbReference>
<dbReference type="RefSeq" id="WP_142929855.1">
    <property type="nucleotide sequence ID" value="NZ_ML660112.1"/>
</dbReference>
<dbReference type="PANTHER" id="PTHR47894">
    <property type="entry name" value="HTH-TYPE TRANSCRIPTIONAL REGULATOR GADX"/>
    <property type="match status" value="1"/>
</dbReference>
<dbReference type="Proteomes" id="UP000319732">
    <property type="component" value="Unassembled WGS sequence"/>
</dbReference>
<organism evidence="5 6">
    <name type="scientific">Exilibacterium tricleocarpae</name>
    <dbReference type="NCBI Taxonomy" id="2591008"/>
    <lineage>
        <taxon>Bacteria</taxon>
        <taxon>Pseudomonadati</taxon>
        <taxon>Pseudomonadota</taxon>
        <taxon>Gammaproteobacteria</taxon>
        <taxon>Cellvibrionales</taxon>
        <taxon>Cellvibrionaceae</taxon>
        <taxon>Exilibacterium</taxon>
    </lineage>
</organism>
<evidence type="ECO:0000313" key="5">
    <source>
        <dbReference type="EMBL" id="TQV67230.1"/>
    </source>
</evidence>
<reference evidence="5 6" key="1">
    <citation type="submission" date="2019-06" db="EMBL/GenBank/DDBJ databases">
        <title>Whole genome sequence for Cellvibrionaceae sp. R142.</title>
        <authorList>
            <person name="Wang G."/>
        </authorList>
    </citation>
    <scope>NUCLEOTIDE SEQUENCE [LARGE SCALE GENOMIC DNA]</scope>
    <source>
        <strain evidence="5 6">R142</strain>
    </source>
</reference>
<name>A0A545SQG4_9GAMM</name>
<dbReference type="Gene3D" id="1.10.10.60">
    <property type="entry name" value="Homeodomain-like"/>
    <property type="match status" value="1"/>
</dbReference>
<dbReference type="PROSITE" id="PS01124">
    <property type="entry name" value="HTH_ARAC_FAMILY_2"/>
    <property type="match status" value="1"/>
</dbReference>
<keyword evidence="2" id="KW-0238">DNA-binding</keyword>
<dbReference type="GO" id="GO:0000976">
    <property type="term" value="F:transcription cis-regulatory region binding"/>
    <property type="evidence" value="ECO:0007669"/>
    <property type="project" value="TreeGrafter"/>
</dbReference>
<dbReference type="AlphaFoldDB" id="A0A545SQG4"/>
<protein>
    <submittedName>
        <fullName evidence="5">AraC family transcriptional regulator</fullName>
    </submittedName>
</protein>
<dbReference type="OrthoDB" id="6194859at2"/>
<evidence type="ECO:0000313" key="6">
    <source>
        <dbReference type="Proteomes" id="UP000319732"/>
    </source>
</evidence>
<dbReference type="PANTHER" id="PTHR47894:SF1">
    <property type="entry name" value="HTH-TYPE TRANSCRIPTIONAL REGULATOR VQSM"/>
    <property type="match status" value="1"/>
</dbReference>
<evidence type="ECO:0000256" key="3">
    <source>
        <dbReference type="ARBA" id="ARBA00023163"/>
    </source>
</evidence>
<comment type="caution">
    <text evidence="5">The sequence shown here is derived from an EMBL/GenBank/DDBJ whole genome shotgun (WGS) entry which is preliminary data.</text>
</comment>
<dbReference type="InterPro" id="IPR009057">
    <property type="entry name" value="Homeodomain-like_sf"/>
</dbReference>